<evidence type="ECO:0000256" key="10">
    <source>
        <dbReference type="ARBA" id="ARBA00025266"/>
    </source>
</evidence>
<dbReference type="AlphaFoldDB" id="A0A1A8CGF2"/>
<comment type="cofactor">
    <cofactor evidence="1">
        <name>Zn(2+)</name>
        <dbReference type="ChEBI" id="CHEBI:29105"/>
    </cofactor>
</comment>
<reference evidence="11" key="2">
    <citation type="submission" date="2016-06" db="EMBL/GenBank/DDBJ databases">
        <title>The genome of a short-lived fish provides insights into sex chromosome evolution and the genetic control of aging.</title>
        <authorList>
            <person name="Reichwald K."/>
            <person name="Felder M."/>
            <person name="Petzold A."/>
            <person name="Koch P."/>
            <person name="Groth M."/>
            <person name="Platzer M."/>
        </authorList>
    </citation>
    <scope>NUCLEOTIDE SEQUENCE</scope>
    <source>
        <tissue evidence="11">Brain</tissue>
    </source>
</reference>
<comment type="pathway">
    <text evidence="2">Cofactor biosynthesis; tetrahydrobiopterin biosynthesis; tetrahydrobiopterin from 7,8-dihydroneopterin triphosphate: step 1/3.</text>
</comment>
<dbReference type="Pfam" id="PF01242">
    <property type="entry name" value="PTPS"/>
    <property type="match status" value="1"/>
</dbReference>
<dbReference type="InterPro" id="IPR007115">
    <property type="entry name" value="6-PTP_synth/QueD"/>
</dbReference>
<dbReference type="Gene3D" id="3.30.479.10">
    <property type="entry name" value="6-pyruvoyl tetrahydropterin synthase/QueD"/>
    <property type="match status" value="1"/>
</dbReference>
<keyword evidence="8" id="KW-0783">Tetrahydrobiopterin biosynthesis</keyword>
<dbReference type="PROSITE" id="PS00987">
    <property type="entry name" value="PTPS_1"/>
    <property type="match status" value="1"/>
</dbReference>
<dbReference type="PROSITE" id="PS00988">
    <property type="entry name" value="PTPS_2"/>
    <property type="match status" value="1"/>
</dbReference>
<dbReference type="GO" id="GO:0006729">
    <property type="term" value="P:tetrahydrobiopterin biosynthetic process"/>
    <property type="evidence" value="ECO:0007669"/>
    <property type="project" value="UniProtKB-UniPathway"/>
</dbReference>
<organism evidence="11">
    <name type="scientific">Nothobranchius kadleci</name>
    <name type="common">African annual killifish</name>
    <dbReference type="NCBI Taxonomy" id="1051664"/>
    <lineage>
        <taxon>Eukaryota</taxon>
        <taxon>Metazoa</taxon>
        <taxon>Chordata</taxon>
        <taxon>Craniata</taxon>
        <taxon>Vertebrata</taxon>
        <taxon>Euteleostomi</taxon>
        <taxon>Actinopterygii</taxon>
        <taxon>Neopterygii</taxon>
        <taxon>Teleostei</taxon>
        <taxon>Neoteleostei</taxon>
        <taxon>Acanthomorphata</taxon>
        <taxon>Ovalentaria</taxon>
        <taxon>Atherinomorphae</taxon>
        <taxon>Cyprinodontiformes</taxon>
        <taxon>Nothobranchiidae</taxon>
        <taxon>Nothobranchius</taxon>
    </lineage>
</organism>
<dbReference type="EMBL" id="HADZ01013874">
    <property type="protein sequence ID" value="SBP77815.1"/>
    <property type="molecule type" value="Transcribed_RNA"/>
</dbReference>
<evidence type="ECO:0000256" key="4">
    <source>
        <dbReference type="ARBA" id="ARBA00013100"/>
    </source>
</evidence>
<dbReference type="FunFam" id="3.30.479.10:FF:000003">
    <property type="entry name" value="6-pyruvoyl tetrahydrobiopterin synthase"/>
    <property type="match status" value="1"/>
</dbReference>
<dbReference type="InterPro" id="IPR038418">
    <property type="entry name" value="6-PTP_synth/QueD_sf"/>
</dbReference>
<comment type="function">
    <text evidence="10">Involved in the biosynthesis of tetrahydrobiopterin, an essential cofactor of aromatic amino acid hydroxylases. Catalyzes the transformation of 7,8-dihydroneopterin triphosphate into 6-pyruvoyl tetrahydropterin.</text>
</comment>
<sequence length="142" mass="16095">MAGFPAERIGYLTREQSFSACHRLHSVHLSDEENKQVYGKCNNPNGHGHNYKVEVTVRGKIDPITGMVMNLTELKRCIEEVIMIPLDHKNLDKDVPYFADVIRCVAARTPPTHTPRSHTSLALCLCFVVLQKTWLFTSGTTW</sequence>
<dbReference type="PANTHER" id="PTHR12589:SF7">
    <property type="entry name" value="6-PYRUVOYL TETRAHYDROBIOPTERIN SYNTHASE"/>
    <property type="match status" value="1"/>
</dbReference>
<reference evidence="11" key="1">
    <citation type="submission" date="2016-05" db="EMBL/GenBank/DDBJ databases">
        <authorList>
            <person name="Lavstsen T."/>
            <person name="Jespersen J.S."/>
        </authorList>
    </citation>
    <scope>NUCLEOTIDE SEQUENCE</scope>
    <source>
        <tissue evidence="11">Brain</tissue>
    </source>
</reference>
<evidence type="ECO:0000256" key="1">
    <source>
        <dbReference type="ARBA" id="ARBA00001947"/>
    </source>
</evidence>
<protein>
    <recommendedName>
        <fullName evidence="5">6-pyruvoyl tetrahydrobiopterin synthase</fullName>
        <ecNumber evidence="4">4.2.3.12</ecNumber>
    </recommendedName>
</protein>
<keyword evidence="9" id="KW-0456">Lyase</keyword>
<dbReference type="InterPro" id="IPR022470">
    <property type="entry name" value="PTPS_Cys_AS"/>
</dbReference>
<dbReference type="GO" id="GO:0003874">
    <property type="term" value="F:6-pyruvoyltetrahydropterin synthase activity"/>
    <property type="evidence" value="ECO:0007669"/>
    <property type="project" value="UniProtKB-EC"/>
</dbReference>
<evidence type="ECO:0000313" key="11">
    <source>
        <dbReference type="EMBL" id="SBP77815.1"/>
    </source>
</evidence>
<dbReference type="EMBL" id="HAEA01010823">
    <property type="protein sequence ID" value="SBQ39303.1"/>
    <property type="molecule type" value="Transcribed_RNA"/>
</dbReference>
<accession>A0A1A8CGF2</accession>
<evidence type="ECO:0000256" key="6">
    <source>
        <dbReference type="ARBA" id="ARBA00022723"/>
    </source>
</evidence>
<evidence type="ECO:0000256" key="9">
    <source>
        <dbReference type="ARBA" id="ARBA00023239"/>
    </source>
</evidence>
<dbReference type="GO" id="GO:0046872">
    <property type="term" value="F:metal ion binding"/>
    <property type="evidence" value="ECO:0007669"/>
    <property type="project" value="UniProtKB-KW"/>
</dbReference>
<name>A0A1A8CGF2_NOTKA</name>
<dbReference type="InterPro" id="IPR022469">
    <property type="entry name" value="PTPS_His_AS"/>
</dbReference>
<dbReference type="SUPFAM" id="SSF55620">
    <property type="entry name" value="Tetrahydrobiopterin biosynthesis enzymes-like"/>
    <property type="match status" value="1"/>
</dbReference>
<proteinExistence type="inferred from homology"/>
<evidence type="ECO:0000256" key="8">
    <source>
        <dbReference type="ARBA" id="ARBA00023007"/>
    </source>
</evidence>
<evidence type="ECO:0000256" key="2">
    <source>
        <dbReference type="ARBA" id="ARBA00005126"/>
    </source>
</evidence>
<gene>
    <name evidence="11" type="primary">PTS</name>
</gene>
<dbReference type="GO" id="GO:0005739">
    <property type="term" value="C:mitochondrion"/>
    <property type="evidence" value="ECO:0007669"/>
    <property type="project" value="TreeGrafter"/>
</dbReference>
<evidence type="ECO:0000256" key="3">
    <source>
        <dbReference type="ARBA" id="ARBA00009164"/>
    </source>
</evidence>
<evidence type="ECO:0000256" key="7">
    <source>
        <dbReference type="ARBA" id="ARBA00022833"/>
    </source>
</evidence>
<keyword evidence="7" id="KW-0862">Zinc</keyword>
<dbReference type="EC" id="4.2.3.12" evidence="4"/>
<dbReference type="UniPathway" id="UPA00849">
    <property type="reaction ID" value="UER00819"/>
</dbReference>
<keyword evidence="6" id="KW-0479">Metal-binding</keyword>
<dbReference type="PANTHER" id="PTHR12589">
    <property type="entry name" value="PYRUVOYL TETRAHYDROBIOPTERIN SYNTHASE"/>
    <property type="match status" value="1"/>
</dbReference>
<comment type="similarity">
    <text evidence="3">Belongs to the PTPS family.</text>
</comment>
<evidence type="ECO:0000256" key="5">
    <source>
        <dbReference type="ARBA" id="ARBA00015587"/>
    </source>
</evidence>